<reference evidence="1 2" key="1">
    <citation type="submission" date="2018-12" db="EMBL/GenBank/DDBJ databases">
        <title>Comparitive functional genomics of dry heat resistant strains isolated from the viking spacecraft.</title>
        <authorList>
            <person name="Seuylemezian A."/>
            <person name="Vaishampayan P."/>
        </authorList>
    </citation>
    <scope>NUCLEOTIDE SEQUENCE [LARGE SCALE GENOMIC DNA]</scope>
    <source>
        <strain evidence="1 2">M6-11</strain>
    </source>
</reference>
<comment type="caution">
    <text evidence="1">The sequence shown here is derived from an EMBL/GenBank/DDBJ whole genome shotgun (WGS) entry which is preliminary data.</text>
</comment>
<proteinExistence type="predicted"/>
<keyword evidence="2" id="KW-1185">Reference proteome</keyword>
<name>A0ABX9ZC84_9BACL</name>
<evidence type="ECO:0000313" key="2">
    <source>
        <dbReference type="Proteomes" id="UP000272481"/>
    </source>
</evidence>
<dbReference type="Proteomes" id="UP000272481">
    <property type="component" value="Unassembled WGS sequence"/>
</dbReference>
<accession>A0ABX9ZC84</accession>
<evidence type="ECO:0000313" key="1">
    <source>
        <dbReference type="EMBL" id="RSK30966.1"/>
    </source>
</evidence>
<dbReference type="EMBL" id="RWGW01000013">
    <property type="protein sequence ID" value="RSK30966.1"/>
    <property type="molecule type" value="Genomic_DNA"/>
</dbReference>
<sequence length="138" mass="16123">MNTYQKKRAQIEKKQLFHLYTVWLHPLSDYGVYELGEAGQYTEYHVYYDDPAETEADRIRNAKDVALRTAAFRVPSIPVEPYPGHGRRNHYRLMMNRTGGIFLPDMEQGKDYDIVVTKQDLPEPEPVFTFDDIQPVKA</sequence>
<protein>
    <submittedName>
        <fullName evidence="1">Uncharacterized protein</fullName>
    </submittedName>
</protein>
<dbReference type="RefSeq" id="WP_125904070.1">
    <property type="nucleotide sequence ID" value="NZ_RWGW01000013.1"/>
</dbReference>
<gene>
    <name evidence="1" type="ORF">EJA12_09625</name>
</gene>
<organism evidence="1 2">
    <name type="scientific">Bhargavaea beijingensis</name>
    <dbReference type="NCBI Taxonomy" id="426756"/>
    <lineage>
        <taxon>Bacteria</taxon>
        <taxon>Bacillati</taxon>
        <taxon>Bacillota</taxon>
        <taxon>Bacilli</taxon>
        <taxon>Bacillales</taxon>
        <taxon>Caryophanaceae</taxon>
        <taxon>Bhargavaea</taxon>
    </lineage>
</organism>